<reference evidence="3" key="1">
    <citation type="submission" date="2016-06" db="UniProtKB">
        <authorList>
            <consortium name="WormBaseParasite"/>
        </authorList>
    </citation>
    <scope>IDENTIFICATION</scope>
</reference>
<keyword evidence="2" id="KW-1185">Reference proteome</keyword>
<dbReference type="WBParaSite" id="nOo.2.0.1.t10498-RA">
    <property type="protein sequence ID" value="nOo.2.0.1.t10498-RA"/>
    <property type="gene ID" value="nOo.2.0.1.g10498"/>
</dbReference>
<name>A0A182EQT3_ONCOC</name>
<evidence type="ECO:0000313" key="3">
    <source>
        <dbReference type="WBParaSite" id="nOo.2.0.1.t10498-RA"/>
    </source>
</evidence>
<protein>
    <submittedName>
        <fullName evidence="1 3">Uncharacterized protein</fullName>
    </submittedName>
</protein>
<dbReference type="STRING" id="42157.A0A182EQT3"/>
<sequence>GGGGQKSVYFMPSQGAGTRAGGVIEAGRSGQKSAYFVPGQTSS</sequence>
<dbReference type="Proteomes" id="UP000271087">
    <property type="component" value="Unassembled WGS sequence"/>
</dbReference>
<evidence type="ECO:0000313" key="1">
    <source>
        <dbReference type="EMBL" id="VDM94225.1"/>
    </source>
</evidence>
<accession>A0A182EQT3</accession>
<dbReference type="EMBL" id="UYRW01006086">
    <property type="protein sequence ID" value="VDM94225.1"/>
    <property type="molecule type" value="Genomic_DNA"/>
</dbReference>
<organism evidence="3">
    <name type="scientific">Onchocerca ochengi</name>
    <name type="common">Filarial nematode worm</name>
    <dbReference type="NCBI Taxonomy" id="42157"/>
    <lineage>
        <taxon>Eukaryota</taxon>
        <taxon>Metazoa</taxon>
        <taxon>Ecdysozoa</taxon>
        <taxon>Nematoda</taxon>
        <taxon>Chromadorea</taxon>
        <taxon>Rhabditida</taxon>
        <taxon>Spirurina</taxon>
        <taxon>Spiruromorpha</taxon>
        <taxon>Filarioidea</taxon>
        <taxon>Onchocercidae</taxon>
        <taxon>Onchocerca</taxon>
    </lineage>
</organism>
<reference evidence="1 2" key="2">
    <citation type="submission" date="2018-08" db="EMBL/GenBank/DDBJ databases">
        <authorList>
            <person name="Laetsch R D."/>
            <person name="Stevens L."/>
            <person name="Kumar S."/>
            <person name="Blaxter L. M."/>
        </authorList>
    </citation>
    <scope>NUCLEOTIDE SEQUENCE [LARGE SCALE GENOMIC DNA]</scope>
</reference>
<gene>
    <name evidence="1" type="ORF">NOO_LOCUS10498</name>
</gene>
<proteinExistence type="predicted"/>
<dbReference type="AlphaFoldDB" id="A0A182EQT3"/>
<evidence type="ECO:0000313" key="2">
    <source>
        <dbReference type="Proteomes" id="UP000271087"/>
    </source>
</evidence>